<dbReference type="Pfam" id="PF02536">
    <property type="entry name" value="mTERF"/>
    <property type="match status" value="1"/>
</dbReference>
<proteinExistence type="inferred from homology"/>
<keyword evidence="5" id="KW-1185">Reference proteome</keyword>
<dbReference type="Proteomes" id="UP000015106">
    <property type="component" value="Unassembled WGS sequence"/>
</dbReference>
<dbReference type="Gene3D" id="1.25.70.10">
    <property type="entry name" value="Transcription termination factor 3, mitochondrial"/>
    <property type="match status" value="1"/>
</dbReference>
<name>A0A8R7R8L7_TRIUA</name>
<dbReference type="GO" id="GO:0003676">
    <property type="term" value="F:nucleic acid binding"/>
    <property type="evidence" value="ECO:0007669"/>
    <property type="project" value="InterPro"/>
</dbReference>
<reference evidence="4" key="2">
    <citation type="submission" date="2022-06" db="UniProtKB">
        <authorList>
            <consortium name="EnsemblPlants"/>
        </authorList>
    </citation>
    <scope>IDENTIFICATION</scope>
</reference>
<reference evidence="5" key="1">
    <citation type="journal article" date="2013" name="Nature">
        <title>Draft genome of the wheat A-genome progenitor Triticum urartu.</title>
        <authorList>
            <person name="Ling H.Q."/>
            <person name="Zhao S."/>
            <person name="Liu D."/>
            <person name="Wang J."/>
            <person name="Sun H."/>
            <person name="Zhang C."/>
            <person name="Fan H."/>
            <person name="Li D."/>
            <person name="Dong L."/>
            <person name="Tao Y."/>
            <person name="Gao C."/>
            <person name="Wu H."/>
            <person name="Li Y."/>
            <person name="Cui Y."/>
            <person name="Guo X."/>
            <person name="Zheng S."/>
            <person name="Wang B."/>
            <person name="Yu K."/>
            <person name="Liang Q."/>
            <person name="Yang W."/>
            <person name="Lou X."/>
            <person name="Chen J."/>
            <person name="Feng M."/>
            <person name="Jian J."/>
            <person name="Zhang X."/>
            <person name="Luo G."/>
            <person name="Jiang Y."/>
            <person name="Liu J."/>
            <person name="Wang Z."/>
            <person name="Sha Y."/>
            <person name="Zhang B."/>
            <person name="Wu H."/>
            <person name="Tang D."/>
            <person name="Shen Q."/>
            <person name="Xue P."/>
            <person name="Zou S."/>
            <person name="Wang X."/>
            <person name="Liu X."/>
            <person name="Wang F."/>
            <person name="Yang Y."/>
            <person name="An X."/>
            <person name="Dong Z."/>
            <person name="Zhang K."/>
            <person name="Zhang X."/>
            <person name="Luo M.C."/>
            <person name="Dvorak J."/>
            <person name="Tong Y."/>
            <person name="Wang J."/>
            <person name="Yang H."/>
            <person name="Li Z."/>
            <person name="Wang D."/>
            <person name="Zhang A."/>
            <person name="Wang J."/>
        </authorList>
    </citation>
    <scope>NUCLEOTIDE SEQUENCE</scope>
    <source>
        <strain evidence="5">cv. G1812</strain>
    </source>
</reference>
<comment type="similarity">
    <text evidence="1">Belongs to the mTERF family.</text>
</comment>
<keyword evidence="2" id="KW-0804">Transcription</keyword>
<dbReference type="PANTHER" id="PTHR13068">
    <property type="entry name" value="CGI-12 PROTEIN-RELATED"/>
    <property type="match status" value="1"/>
</dbReference>
<dbReference type="SMART" id="SM00733">
    <property type="entry name" value="Mterf"/>
    <property type="match status" value="2"/>
</dbReference>
<evidence type="ECO:0000256" key="3">
    <source>
        <dbReference type="ARBA" id="ARBA00022946"/>
    </source>
</evidence>
<dbReference type="Gramene" id="TuG1812S0000436100.01.T01">
    <property type="protein sequence ID" value="TuG1812S0000436100.01.T01.s_cds10098"/>
    <property type="gene ID" value="TuG1812S0000436100.01"/>
</dbReference>
<dbReference type="InterPro" id="IPR038538">
    <property type="entry name" value="MTERF_sf"/>
</dbReference>
<protein>
    <submittedName>
        <fullName evidence="4">Uncharacterized protein</fullName>
    </submittedName>
</protein>
<keyword evidence="2" id="KW-0806">Transcription termination</keyword>
<dbReference type="GO" id="GO:0006353">
    <property type="term" value="P:DNA-templated transcription termination"/>
    <property type="evidence" value="ECO:0007669"/>
    <property type="project" value="UniProtKB-KW"/>
</dbReference>
<keyword evidence="2" id="KW-0805">Transcription regulation</keyword>
<organism evidence="4 5">
    <name type="scientific">Triticum urartu</name>
    <name type="common">Red wild einkorn</name>
    <name type="synonym">Crithodium urartu</name>
    <dbReference type="NCBI Taxonomy" id="4572"/>
    <lineage>
        <taxon>Eukaryota</taxon>
        <taxon>Viridiplantae</taxon>
        <taxon>Streptophyta</taxon>
        <taxon>Embryophyta</taxon>
        <taxon>Tracheophyta</taxon>
        <taxon>Spermatophyta</taxon>
        <taxon>Magnoliopsida</taxon>
        <taxon>Liliopsida</taxon>
        <taxon>Poales</taxon>
        <taxon>Poaceae</taxon>
        <taxon>BOP clade</taxon>
        <taxon>Pooideae</taxon>
        <taxon>Triticodae</taxon>
        <taxon>Triticeae</taxon>
        <taxon>Triticinae</taxon>
        <taxon>Triticum</taxon>
    </lineage>
</organism>
<dbReference type="AlphaFoldDB" id="A0A8R7R8L7"/>
<evidence type="ECO:0000313" key="4">
    <source>
        <dbReference type="EnsemblPlants" id="TuG1812S0000436100.01.T01.s_cds10098"/>
    </source>
</evidence>
<dbReference type="PANTHER" id="PTHR13068:SF148">
    <property type="entry name" value="PORR DOMAIN-CONTAINING PROTEIN"/>
    <property type="match status" value="1"/>
</dbReference>
<evidence type="ECO:0000256" key="2">
    <source>
        <dbReference type="ARBA" id="ARBA00022472"/>
    </source>
</evidence>
<accession>A0A8R7R8L7</accession>
<keyword evidence="3" id="KW-0809">Transit peptide</keyword>
<evidence type="ECO:0000256" key="1">
    <source>
        <dbReference type="ARBA" id="ARBA00007692"/>
    </source>
</evidence>
<sequence>LPLRPRPDAAAAVAKDPRLLCAKVDKTLAPKVVGLIGIGLLRPDIARIVSLDPYRFRSRAIVSKLHYYLPLIGSVDNLLRMLKRESGLLSTNLDKVVKPNVVFLRECGLGACDI</sequence>
<dbReference type="InterPro" id="IPR003690">
    <property type="entry name" value="MTERF"/>
</dbReference>
<dbReference type="EnsemblPlants" id="TuG1812S0000436100.01.T01">
    <property type="protein sequence ID" value="TuG1812S0000436100.01.T01.s_cds10098"/>
    <property type="gene ID" value="TuG1812S0000436100.01"/>
</dbReference>
<evidence type="ECO:0000313" key="5">
    <source>
        <dbReference type="Proteomes" id="UP000015106"/>
    </source>
</evidence>